<dbReference type="OrthoDB" id="10338427at2759"/>
<dbReference type="Proteomes" id="UP000541558">
    <property type="component" value="Unassembled WGS sequence"/>
</dbReference>
<keyword evidence="2" id="KW-0472">Membrane</keyword>
<evidence type="ECO:0000313" key="3">
    <source>
        <dbReference type="EMBL" id="KAF5332230.1"/>
    </source>
</evidence>
<sequence>MTSLTKKPLKGLPLATLPLSSSPDFLQAVGECAIAEVTTAARPRNLSPRRFVFTSDHERISFWESCHIFLQSCEPVLREEHLPFILSLVKKNLGDTFAADLSAHWKPQPKPATASLSCSTPPPTTATIPPPPQTETMGTLFHRPVALMGDRSLKDELEFNEWGDRKTPMVPEHISTLHSGETWEEVETAPDCSQASPVSTAPGPSTPQFISPSISSSTNLSSSSAPLLPLEKDPNHLKADVQVPFNFRFSIDILAILRVLFVIFVCSSSFFGVVMFFYFLLSPPGQSLFLLVFSS</sequence>
<protein>
    <submittedName>
        <fullName evidence="3">Uncharacterized protein</fullName>
    </submittedName>
</protein>
<gene>
    <name evidence="3" type="ORF">D9611_008175</name>
</gene>
<keyword evidence="2" id="KW-1133">Transmembrane helix</keyword>
<organism evidence="3 4">
    <name type="scientific">Ephemerocybe angulata</name>
    <dbReference type="NCBI Taxonomy" id="980116"/>
    <lineage>
        <taxon>Eukaryota</taxon>
        <taxon>Fungi</taxon>
        <taxon>Dikarya</taxon>
        <taxon>Basidiomycota</taxon>
        <taxon>Agaricomycotina</taxon>
        <taxon>Agaricomycetes</taxon>
        <taxon>Agaricomycetidae</taxon>
        <taxon>Agaricales</taxon>
        <taxon>Agaricineae</taxon>
        <taxon>Psathyrellaceae</taxon>
        <taxon>Ephemerocybe</taxon>
    </lineage>
</organism>
<keyword evidence="4" id="KW-1185">Reference proteome</keyword>
<name>A0A8H5FCQ2_9AGAR</name>
<dbReference type="EMBL" id="JAACJK010000111">
    <property type="protein sequence ID" value="KAF5332230.1"/>
    <property type="molecule type" value="Genomic_DNA"/>
</dbReference>
<feature type="compositionally biased region" description="Pro residues" evidence="1">
    <location>
        <begin position="120"/>
        <end position="133"/>
    </location>
</feature>
<evidence type="ECO:0000256" key="1">
    <source>
        <dbReference type="SAM" id="MobiDB-lite"/>
    </source>
</evidence>
<feature type="region of interest" description="Disordered" evidence="1">
    <location>
        <begin position="182"/>
        <end position="217"/>
    </location>
</feature>
<feature type="compositionally biased region" description="Polar residues" evidence="1">
    <location>
        <begin position="191"/>
        <end position="203"/>
    </location>
</feature>
<reference evidence="3 4" key="1">
    <citation type="journal article" date="2020" name="ISME J.">
        <title>Uncovering the hidden diversity of litter-decomposition mechanisms in mushroom-forming fungi.</title>
        <authorList>
            <person name="Floudas D."/>
            <person name="Bentzer J."/>
            <person name="Ahren D."/>
            <person name="Johansson T."/>
            <person name="Persson P."/>
            <person name="Tunlid A."/>
        </authorList>
    </citation>
    <scope>NUCLEOTIDE SEQUENCE [LARGE SCALE GENOMIC DNA]</scope>
    <source>
        <strain evidence="3 4">CBS 175.51</strain>
    </source>
</reference>
<proteinExistence type="predicted"/>
<accession>A0A8H5FCQ2</accession>
<keyword evidence="2" id="KW-0812">Transmembrane</keyword>
<evidence type="ECO:0000256" key="2">
    <source>
        <dbReference type="SAM" id="Phobius"/>
    </source>
</evidence>
<feature type="region of interest" description="Disordered" evidence="1">
    <location>
        <begin position="111"/>
        <end position="133"/>
    </location>
</feature>
<comment type="caution">
    <text evidence="3">The sequence shown here is derived from an EMBL/GenBank/DDBJ whole genome shotgun (WGS) entry which is preliminary data.</text>
</comment>
<evidence type="ECO:0000313" key="4">
    <source>
        <dbReference type="Proteomes" id="UP000541558"/>
    </source>
</evidence>
<dbReference type="AlphaFoldDB" id="A0A8H5FCQ2"/>
<feature type="transmembrane region" description="Helical" evidence="2">
    <location>
        <begin position="255"/>
        <end position="281"/>
    </location>
</feature>
<feature type="compositionally biased region" description="Low complexity" evidence="1">
    <location>
        <begin position="206"/>
        <end position="217"/>
    </location>
</feature>